<protein>
    <recommendedName>
        <fullName evidence="4">SH3 domain-containing protein</fullName>
    </recommendedName>
</protein>
<reference evidence="2 3" key="2">
    <citation type="submission" date="2018-06" db="EMBL/GenBank/DDBJ databases">
        <title>Metagenomic assembly of (sub)arctic Cyanobacteria and their associated microbiome from non-axenic cultures.</title>
        <authorList>
            <person name="Baurain D."/>
        </authorList>
    </citation>
    <scope>NUCLEOTIDE SEQUENCE [LARGE SCALE GENOMIC DNA]</scope>
    <source>
        <strain evidence="2">ULC041bin1</strain>
    </source>
</reference>
<keyword evidence="1" id="KW-0732">Signal</keyword>
<dbReference type="AlphaFoldDB" id="A0A2W4WIJ2"/>
<accession>A0A2W4WIJ2</accession>
<evidence type="ECO:0000313" key="3">
    <source>
        <dbReference type="Proteomes" id="UP000249081"/>
    </source>
</evidence>
<evidence type="ECO:0000313" key="2">
    <source>
        <dbReference type="EMBL" id="PZO44350.1"/>
    </source>
</evidence>
<sequence length="177" mass="18068">MVFSRLPVAKLSMSAWGRLGAAATLCLIGAVGCTTPVEVLDPEAPSTEAPATEAPAATVDVFFGDVESPAGGTVKELRLPGPESAAMVACDQEGFVPFSYSDMGMNWVGCQVPNPGDSVGLESSLTEPELSDVPSPVGGTVSMVIIPGPQSAISVLCETGTPFVYEDQGTWVGCQGS</sequence>
<organism evidence="2 3">
    <name type="scientific">Shackletoniella antarctica</name>
    <dbReference type="NCBI Taxonomy" id="268115"/>
    <lineage>
        <taxon>Bacteria</taxon>
        <taxon>Bacillati</taxon>
        <taxon>Cyanobacteriota</taxon>
        <taxon>Cyanophyceae</taxon>
        <taxon>Oculatellales</taxon>
        <taxon>Oculatellaceae</taxon>
        <taxon>Shackletoniella</taxon>
    </lineage>
</organism>
<dbReference type="PROSITE" id="PS51257">
    <property type="entry name" value="PROKAR_LIPOPROTEIN"/>
    <property type="match status" value="1"/>
</dbReference>
<gene>
    <name evidence="2" type="ORF">DCF17_04230</name>
</gene>
<proteinExistence type="predicted"/>
<evidence type="ECO:0000256" key="1">
    <source>
        <dbReference type="SAM" id="SignalP"/>
    </source>
</evidence>
<feature type="chain" id="PRO_5015929831" description="SH3 domain-containing protein" evidence="1">
    <location>
        <begin position="22"/>
        <end position="177"/>
    </location>
</feature>
<dbReference type="EMBL" id="QBMN01000018">
    <property type="protein sequence ID" value="PZO44350.1"/>
    <property type="molecule type" value="Genomic_DNA"/>
</dbReference>
<dbReference type="Proteomes" id="UP000249081">
    <property type="component" value="Unassembled WGS sequence"/>
</dbReference>
<reference evidence="3" key="1">
    <citation type="submission" date="2018-04" db="EMBL/GenBank/DDBJ databases">
        <authorList>
            <person name="Cornet L."/>
        </authorList>
    </citation>
    <scope>NUCLEOTIDE SEQUENCE [LARGE SCALE GENOMIC DNA]</scope>
</reference>
<name>A0A2W4WIJ2_9CYAN</name>
<feature type="signal peptide" evidence="1">
    <location>
        <begin position="1"/>
        <end position="21"/>
    </location>
</feature>
<comment type="caution">
    <text evidence="2">The sequence shown here is derived from an EMBL/GenBank/DDBJ whole genome shotgun (WGS) entry which is preliminary data.</text>
</comment>
<evidence type="ECO:0008006" key="4">
    <source>
        <dbReference type="Google" id="ProtNLM"/>
    </source>
</evidence>